<evidence type="ECO:0000256" key="1">
    <source>
        <dbReference type="ARBA" id="ARBA00022679"/>
    </source>
</evidence>
<dbReference type="OrthoDB" id="883856at2"/>
<dbReference type="KEGG" id="emar:D1013_01720"/>
<dbReference type="PANTHER" id="PTHR43792">
    <property type="entry name" value="GNAT FAMILY, PUTATIVE (AFU_ORTHOLOGUE AFUA_3G00765)-RELATED-RELATED"/>
    <property type="match status" value="1"/>
</dbReference>
<dbReference type="Pfam" id="PF13302">
    <property type="entry name" value="Acetyltransf_3"/>
    <property type="match status" value="1"/>
</dbReference>
<keyword evidence="1 5" id="KW-0808">Transferase</keyword>
<evidence type="ECO:0000256" key="2">
    <source>
        <dbReference type="ARBA" id="ARBA00023315"/>
    </source>
</evidence>
<dbReference type="RefSeq" id="WP_121847239.1">
    <property type="nucleotide sequence ID" value="NZ_CP032050.1"/>
</dbReference>
<dbReference type="GO" id="GO:0016747">
    <property type="term" value="F:acyltransferase activity, transferring groups other than amino-acyl groups"/>
    <property type="evidence" value="ECO:0007669"/>
    <property type="project" value="InterPro"/>
</dbReference>
<evidence type="ECO:0000313" key="6">
    <source>
        <dbReference type="Proteomes" id="UP000276309"/>
    </source>
</evidence>
<feature type="domain" description="N-acetyltransferase" evidence="4">
    <location>
        <begin position="8"/>
        <end position="175"/>
    </location>
</feature>
<evidence type="ECO:0000313" key="5">
    <source>
        <dbReference type="EMBL" id="AYN66187.1"/>
    </source>
</evidence>
<dbReference type="InterPro" id="IPR051531">
    <property type="entry name" value="N-acetyltransferase"/>
</dbReference>
<accession>A0A3G2L1P6</accession>
<reference evidence="5 6" key="1">
    <citation type="submission" date="2018-08" db="EMBL/GenBank/DDBJ databases">
        <title>The reduced genetic potential of extracellular carbohydrate catabolism in Euzebyella marina RN62, a Flavobacteriia bacterium isolated from the hadal water.</title>
        <authorList>
            <person name="Xue C."/>
        </authorList>
    </citation>
    <scope>NUCLEOTIDE SEQUENCE [LARGE SCALE GENOMIC DNA]</scope>
    <source>
        <strain evidence="5 6">RN62</strain>
    </source>
</reference>
<comment type="similarity">
    <text evidence="3">Belongs to the acetyltransferase family. RimJ subfamily.</text>
</comment>
<dbReference type="InterPro" id="IPR000182">
    <property type="entry name" value="GNAT_dom"/>
</dbReference>
<keyword evidence="6" id="KW-1185">Reference proteome</keyword>
<gene>
    <name evidence="5" type="ORF">D1013_01720</name>
</gene>
<dbReference type="InterPro" id="IPR016181">
    <property type="entry name" value="Acyl_CoA_acyltransferase"/>
</dbReference>
<evidence type="ECO:0000259" key="4">
    <source>
        <dbReference type="PROSITE" id="PS51186"/>
    </source>
</evidence>
<keyword evidence="2" id="KW-0012">Acyltransferase</keyword>
<dbReference type="PROSITE" id="PS51186">
    <property type="entry name" value="GNAT"/>
    <property type="match status" value="1"/>
</dbReference>
<dbReference type="Gene3D" id="3.40.630.30">
    <property type="match status" value="1"/>
</dbReference>
<proteinExistence type="inferred from homology"/>
<evidence type="ECO:0000256" key="3">
    <source>
        <dbReference type="ARBA" id="ARBA00038502"/>
    </source>
</evidence>
<dbReference type="PANTHER" id="PTHR43792:SF8">
    <property type="entry name" value="[RIBOSOMAL PROTEIN US5]-ALANINE N-ACETYLTRANSFERASE"/>
    <property type="match status" value="1"/>
</dbReference>
<organism evidence="5 6">
    <name type="scientific">Euzebyella marina</name>
    <dbReference type="NCBI Taxonomy" id="1761453"/>
    <lineage>
        <taxon>Bacteria</taxon>
        <taxon>Pseudomonadati</taxon>
        <taxon>Bacteroidota</taxon>
        <taxon>Flavobacteriia</taxon>
        <taxon>Flavobacteriales</taxon>
        <taxon>Flavobacteriaceae</taxon>
        <taxon>Euzebyella</taxon>
    </lineage>
</organism>
<dbReference type="SUPFAM" id="SSF55729">
    <property type="entry name" value="Acyl-CoA N-acyltransferases (Nat)"/>
    <property type="match status" value="1"/>
</dbReference>
<dbReference type="AlphaFoldDB" id="A0A3G2L1P6"/>
<protein>
    <submittedName>
        <fullName evidence="5">N-acetyltransferase</fullName>
    </submittedName>
</protein>
<name>A0A3G2L1P6_9FLAO</name>
<dbReference type="Proteomes" id="UP000276309">
    <property type="component" value="Chromosome"/>
</dbReference>
<dbReference type="EMBL" id="CP032050">
    <property type="protein sequence ID" value="AYN66187.1"/>
    <property type="molecule type" value="Genomic_DNA"/>
</dbReference>
<sequence>MNHKNLGFLLDQLSADDAAALSRLMVKNSERFERFFPMTLAQNLTEEASKAFILLKNVEFDYQSEFTFAIREQETKSVIGLVILKNIDRDLWQGELAYCIDSEYEGRGWTSQAIKQTVNFAFTKVGLKTLQIIVHHTNKASIGVAMNCGFSYVKILKEAHTPPNENALDMMLFELYANR</sequence>